<keyword evidence="8" id="KW-0746">Sphingolipid metabolism</keyword>
<dbReference type="EMBL" id="CAJQZP010000255">
    <property type="protein sequence ID" value="CAG4951276.1"/>
    <property type="molecule type" value="Genomic_DNA"/>
</dbReference>
<dbReference type="Proteomes" id="UP000691718">
    <property type="component" value="Unassembled WGS sequence"/>
</dbReference>
<dbReference type="GO" id="GO:0046872">
    <property type="term" value="F:metal ion binding"/>
    <property type="evidence" value="ECO:0007669"/>
    <property type="project" value="UniProtKB-KW"/>
</dbReference>
<reference evidence="12" key="1">
    <citation type="submission" date="2021-04" db="EMBL/GenBank/DDBJ databases">
        <authorList>
            <person name="Tunstrom K."/>
        </authorList>
    </citation>
    <scope>NUCLEOTIDE SEQUENCE</scope>
</reference>
<evidence type="ECO:0000256" key="7">
    <source>
        <dbReference type="ARBA" id="ARBA00022842"/>
    </source>
</evidence>
<dbReference type="GO" id="GO:0004767">
    <property type="term" value="F:sphingomyelin phosphodiesterase activity"/>
    <property type="evidence" value="ECO:0007669"/>
    <property type="project" value="InterPro"/>
</dbReference>
<dbReference type="AlphaFoldDB" id="A0A8S3WB72"/>
<feature type="domain" description="Endonuclease/exonuclease/phosphatase" evidence="11">
    <location>
        <begin position="9"/>
        <end position="272"/>
    </location>
</feature>
<evidence type="ECO:0000256" key="2">
    <source>
        <dbReference type="ARBA" id="ARBA00004760"/>
    </source>
</evidence>
<dbReference type="GO" id="GO:0006665">
    <property type="term" value="P:sphingolipid metabolic process"/>
    <property type="evidence" value="ECO:0007669"/>
    <property type="project" value="UniProtKB-KW"/>
</dbReference>
<protein>
    <submittedName>
        <fullName evidence="12">(apollo) hypothetical protein</fullName>
    </submittedName>
</protein>
<comment type="caution">
    <text evidence="12">The sequence shown here is derived from an EMBL/GenBank/DDBJ whole genome shotgun (WGS) entry which is preliminary data.</text>
</comment>
<evidence type="ECO:0000256" key="4">
    <source>
        <dbReference type="ARBA" id="ARBA00006335"/>
    </source>
</evidence>
<comment type="subcellular location">
    <subcellularLocation>
        <location evidence="1">Membrane</location>
    </subcellularLocation>
</comment>
<gene>
    <name evidence="12" type="ORF">PAPOLLO_LOCUS4385</name>
</gene>
<comment type="pathway">
    <text evidence="3">Sphingolipid metabolism.</text>
</comment>
<proteinExistence type="inferred from homology"/>
<sequence>MDLTLNIFTLNCWGIPIISKNRKERIQALAKYLINSSHTIVCLQEIWSENDYLFLKDSLKHILPYTHYFYSGVVGSGLCVFSKWLIQDVFFHKWPLNGYIHKIHHGDWFGGKGVGLCRIRYEDKLINVYCTHLHAEYHEDDMYLAHRVLQAYSTAEFVNLTSSPADVSILAGDLNTAPGDISFRLITQLPALLDPFVMRCEGSNPAIAKPSGTRDNANNSYSDSRTVKNNPEGKRIDHILFKVSPAWEANIINFGNPLEDRVPGEDFSYSDHNAVSLELRIRASRENKYNQEQQSADDRFDETIAQAIKVCQDATVIIAKSKRLFLTSDDLKLCREIHSASDVELIQEDVDNLANWVEQNRMELNVDKCYFIRFSRQRLQAPPSYHVNGKQLKEVDSLRDLGVILDKKLRFHKHIEDISC</sequence>
<evidence type="ECO:0000256" key="8">
    <source>
        <dbReference type="ARBA" id="ARBA00022919"/>
    </source>
</evidence>
<evidence type="ECO:0000313" key="13">
    <source>
        <dbReference type="Proteomes" id="UP000691718"/>
    </source>
</evidence>
<evidence type="ECO:0000256" key="6">
    <source>
        <dbReference type="ARBA" id="ARBA00022801"/>
    </source>
</evidence>
<organism evidence="12 13">
    <name type="scientific">Parnassius apollo</name>
    <name type="common">Apollo butterfly</name>
    <name type="synonym">Papilio apollo</name>
    <dbReference type="NCBI Taxonomy" id="110799"/>
    <lineage>
        <taxon>Eukaryota</taxon>
        <taxon>Metazoa</taxon>
        <taxon>Ecdysozoa</taxon>
        <taxon>Arthropoda</taxon>
        <taxon>Hexapoda</taxon>
        <taxon>Insecta</taxon>
        <taxon>Pterygota</taxon>
        <taxon>Neoptera</taxon>
        <taxon>Endopterygota</taxon>
        <taxon>Lepidoptera</taxon>
        <taxon>Glossata</taxon>
        <taxon>Ditrysia</taxon>
        <taxon>Papilionoidea</taxon>
        <taxon>Papilionidae</taxon>
        <taxon>Parnassiinae</taxon>
        <taxon>Parnassini</taxon>
        <taxon>Parnassius</taxon>
        <taxon>Parnassius</taxon>
    </lineage>
</organism>
<keyword evidence="7" id="KW-0460">Magnesium</keyword>
<keyword evidence="6" id="KW-0378">Hydrolase</keyword>
<feature type="region of interest" description="Disordered" evidence="10">
    <location>
        <begin position="207"/>
        <end position="229"/>
    </location>
</feature>
<dbReference type="PANTHER" id="PTHR16320:SF24">
    <property type="entry name" value="PHOSPHODIESTERASE, PUTATIVE-RELATED"/>
    <property type="match status" value="1"/>
</dbReference>
<dbReference type="Pfam" id="PF03372">
    <property type="entry name" value="Exo_endo_phos"/>
    <property type="match status" value="1"/>
</dbReference>
<keyword evidence="8" id="KW-0443">Lipid metabolism</keyword>
<accession>A0A8S3WB72</accession>
<dbReference type="InterPro" id="IPR038772">
    <property type="entry name" value="Sph/SMPD2-like"/>
</dbReference>
<evidence type="ECO:0000259" key="11">
    <source>
        <dbReference type="Pfam" id="PF03372"/>
    </source>
</evidence>
<dbReference type="PANTHER" id="PTHR16320">
    <property type="entry name" value="SPHINGOMYELINASE FAMILY MEMBER"/>
    <property type="match status" value="1"/>
</dbReference>
<name>A0A8S3WB72_PARAO</name>
<evidence type="ECO:0000313" key="12">
    <source>
        <dbReference type="EMBL" id="CAG4951276.1"/>
    </source>
</evidence>
<evidence type="ECO:0000256" key="5">
    <source>
        <dbReference type="ARBA" id="ARBA00022723"/>
    </source>
</evidence>
<keyword evidence="5" id="KW-0479">Metal-binding</keyword>
<evidence type="ECO:0000256" key="1">
    <source>
        <dbReference type="ARBA" id="ARBA00004370"/>
    </source>
</evidence>
<feature type="compositionally biased region" description="Polar residues" evidence="10">
    <location>
        <begin position="213"/>
        <end position="229"/>
    </location>
</feature>
<keyword evidence="13" id="KW-1185">Reference proteome</keyword>
<dbReference type="InterPro" id="IPR005135">
    <property type="entry name" value="Endo/exonuclease/phosphatase"/>
</dbReference>
<evidence type="ECO:0000256" key="10">
    <source>
        <dbReference type="SAM" id="MobiDB-lite"/>
    </source>
</evidence>
<dbReference type="GO" id="GO:0016020">
    <property type="term" value="C:membrane"/>
    <property type="evidence" value="ECO:0007669"/>
    <property type="project" value="UniProtKB-SubCell"/>
</dbReference>
<comment type="pathway">
    <text evidence="2">Lipid metabolism; sphingolipid metabolism.</text>
</comment>
<evidence type="ECO:0000256" key="9">
    <source>
        <dbReference type="ARBA" id="ARBA00023136"/>
    </source>
</evidence>
<dbReference type="OrthoDB" id="387657at2759"/>
<keyword evidence="9" id="KW-0472">Membrane</keyword>
<comment type="similarity">
    <text evidence="4">Belongs to the neutral sphingomyelinase family.</text>
</comment>
<evidence type="ECO:0000256" key="3">
    <source>
        <dbReference type="ARBA" id="ARBA00004991"/>
    </source>
</evidence>